<keyword evidence="1" id="KW-0472">Membrane</keyword>
<name>A0A0F9RA28_9ZZZZ</name>
<sequence>MKRVKVALIVAVISTAAIISIIGIFIFFLPSPPFSGVLGKYALCVRGGLNYGENNFTDNGDGTITDYSTGLMWMKDDSGTTMNWSVALDYAEDLDFATYTDWRLPNAKELQSIVDYTHAPDATNPIMRGPALNTTIFNLSEEESWFWTNTTHLEAAAAVYICFGIASAYNATADDFSMNANLGVF</sequence>
<proteinExistence type="predicted"/>
<reference evidence="3" key="1">
    <citation type="journal article" date="2015" name="Nature">
        <title>Complex archaea that bridge the gap between prokaryotes and eukaryotes.</title>
        <authorList>
            <person name="Spang A."/>
            <person name="Saw J.H."/>
            <person name="Jorgensen S.L."/>
            <person name="Zaremba-Niedzwiedzka K."/>
            <person name="Martijn J."/>
            <person name="Lind A.E."/>
            <person name="van Eijk R."/>
            <person name="Schleper C."/>
            <person name="Guy L."/>
            <person name="Ettema T.J."/>
        </authorList>
    </citation>
    <scope>NUCLEOTIDE SEQUENCE</scope>
</reference>
<feature type="domain" description="Lcl C-terminal" evidence="2">
    <location>
        <begin position="62"/>
        <end position="170"/>
    </location>
</feature>
<gene>
    <name evidence="3" type="ORF">LCGC14_0997960</name>
</gene>
<evidence type="ECO:0000313" key="3">
    <source>
        <dbReference type="EMBL" id="KKN14248.1"/>
    </source>
</evidence>
<comment type="caution">
    <text evidence="3">The sequence shown here is derived from an EMBL/GenBank/DDBJ whole genome shotgun (WGS) entry which is preliminary data.</text>
</comment>
<dbReference type="PANTHER" id="PTHR35812:SF1">
    <property type="entry name" value="LIPOPROTEIN"/>
    <property type="match status" value="1"/>
</dbReference>
<feature type="transmembrane region" description="Helical" evidence="1">
    <location>
        <begin position="7"/>
        <end position="29"/>
    </location>
</feature>
<dbReference type="AlphaFoldDB" id="A0A0F9RA28"/>
<keyword evidence="1" id="KW-1133">Transmembrane helix</keyword>
<organism evidence="3">
    <name type="scientific">marine sediment metagenome</name>
    <dbReference type="NCBI Taxonomy" id="412755"/>
    <lineage>
        <taxon>unclassified sequences</taxon>
        <taxon>metagenomes</taxon>
        <taxon>ecological metagenomes</taxon>
    </lineage>
</organism>
<evidence type="ECO:0000259" key="2">
    <source>
        <dbReference type="Pfam" id="PF07603"/>
    </source>
</evidence>
<dbReference type="EMBL" id="LAZR01003837">
    <property type="protein sequence ID" value="KKN14248.1"/>
    <property type="molecule type" value="Genomic_DNA"/>
</dbReference>
<evidence type="ECO:0000256" key="1">
    <source>
        <dbReference type="SAM" id="Phobius"/>
    </source>
</evidence>
<dbReference type="InterPro" id="IPR011460">
    <property type="entry name" value="Lcl_C"/>
</dbReference>
<dbReference type="PANTHER" id="PTHR35812">
    <property type="entry name" value="LIPOPROTEIN"/>
    <property type="match status" value="1"/>
</dbReference>
<protein>
    <recommendedName>
        <fullName evidence="2">Lcl C-terminal domain-containing protein</fullName>
    </recommendedName>
</protein>
<keyword evidence="1" id="KW-0812">Transmembrane</keyword>
<accession>A0A0F9RA28</accession>
<dbReference type="Pfam" id="PF07603">
    <property type="entry name" value="Lcl_C"/>
    <property type="match status" value="1"/>
</dbReference>